<sequence>MAHFREKVFWHTVVTLLAWGATLLSPGLLVVANTSTSTAFVTTQRRPIYTASERSTPEKCVAGNSLSSESSSFPSLTSHDGNRRRDNPTTTALGSRPRRRNSDRDEGEADRSNYHSDDGAEKEIPQLPAFGATSRGMHSSATSRAKNMTTTDATLVNRKFDLLYTCNLCDTRNVHKVTRIAYHKGVVIATCRGCAVQHLIADNLGFTKLWENAPHKGTIEGYFESQNEEQIDAENQANTQAVVSRVSKEVFALEKTLQHDTSSGAIVDEDGNLAME</sequence>
<dbReference type="GO" id="GO:0008270">
    <property type="term" value="F:zinc ion binding"/>
    <property type="evidence" value="ECO:0007669"/>
    <property type="project" value="UniProtKB-KW"/>
</dbReference>
<dbReference type="GO" id="GO:0050821">
    <property type="term" value="P:protein stabilization"/>
    <property type="evidence" value="ECO:0007669"/>
    <property type="project" value="TreeGrafter"/>
</dbReference>
<evidence type="ECO:0000259" key="6">
    <source>
        <dbReference type="PROSITE" id="PS51501"/>
    </source>
</evidence>
<feature type="compositionally biased region" description="Basic and acidic residues" evidence="5">
    <location>
        <begin position="100"/>
        <end position="122"/>
    </location>
</feature>
<reference evidence="7" key="1">
    <citation type="submission" date="2022-02" db="EMBL/GenBank/DDBJ databases">
        <authorList>
            <person name="Giguere J D."/>
        </authorList>
    </citation>
    <scope>NUCLEOTIDE SEQUENCE</scope>
    <source>
        <strain evidence="7">CCAP 1055/1</strain>
    </source>
</reference>
<accession>A0A8J9X5H1</accession>
<evidence type="ECO:0000256" key="2">
    <source>
        <dbReference type="ARBA" id="ARBA00022771"/>
    </source>
</evidence>
<keyword evidence="3" id="KW-0862">Zinc</keyword>
<dbReference type="GO" id="GO:0006457">
    <property type="term" value="P:protein folding"/>
    <property type="evidence" value="ECO:0007669"/>
    <property type="project" value="TreeGrafter"/>
</dbReference>
<gene>
    <name evidence="7" type="ORF">PTTT1_LOCUS40850</name>
</gene>
<dbReference type="EMBL" id="OU594945">
    <property type="protein sequence ID" value="CAG9289185.1"/>
    <property type="molecule type" value="Genomic_DNA"/>
</dbReference>
<feature type="region of interest" description="Disordered" evidence="5">
    <location>
        <begin position="51"/>
        <end position="122"/>
    </location>
</feature>
<protein>
    <recommendedName>
        <fullName evidence="6">DNL-type domain-containing protein</fullName>
    </recommendedName>
</protein>
<dbReference type="InterPro" id="IPR024158">
    <property type="entry name" value="Mt_import_TIM15"/>
</dbReference>
<dbReference type="Proteomes" id="UP000836788">
    <property type="component" value="Chromosome 4"/>
</dbReference>
<feature type="compositionally biased region" description="Low complexity" evidence="5">
    <location>
        <begin position="65"/>
        <end position="78"/>
    </location>
</feature>
<dbReference type="PROSITE" id="PS51501">
    <property type="entry name" value="ZF_DNL"/>
    <property type="match status" value="1"/>
</dbReference>
<dbReference type="InterPro" id="IPR007853">
    <property type="entry name" value="Znf_DNL-typ"/>
</dbReference>
<evidence type="ECO:0000256" key="3">
    <source>
        <dbReference type="ARBA" id="ARBA00022833"/>
    </source>
</evidence>
<dbReference type="PANTHER" id="PTHR20922">
    <property type="entry name" value="DNL-TYPE ZINC FINGER PROTEIN"/>
    <property type="match status" value="1"/>
</dbReference>
<keyword evidence="2 4" id="KW-0863">Zinc-finger</keyword>
<proteinExistence type="predicted"/>
<dbReference type="AlphaFoldDB" id="A0A8J9X5H1"/>
<dbReference type="Pfam" id="PF05180">
    <property type="entry name" value="zf-DNL"/>
    <property type="match status" value="1"/>
</dbReference>
<organism evidence="7">
    <name type="scientific">Phaeodactylum tricornutum</name>
    <name type="common">Diatom</name>
    <dbReference type="NCBI Taxonomy" id="2850"/>
    <lineage>
        <taxon>Eukaryota</taxon>
        <taxon>Sar</taxon>
        <taxon>Stramenopiles</taxon>
        <taxon>Ochrophyta</taxon>
        <taxon>Bacillariophyta</taxon>
        <taxon>Bacillariophyceae</taxon>
        <taxon>Bacillariophycidae</taxon>
        <taxon>Naviculales</taxon>
        <taxon>Phaeodactylaceae</taxon>
        <taxon>Phaeodactylum</taxon>
    </lineage>
</organism>
<evidence type="ECO:0000313" key="7">
    <source>
        <dbReference type="EMBL" id="CAG9289185.1"/>
    </source>
</evidence>
<evidence type="ECO:0000256" key="1">
    <source>
        <dbReference type="ARBA" id="ARBA00022723"/>
    </source>
</evidence>
<keyword evidence="1" id="KW-0479">Metal-binding</keyword>
<evidence type="ECO:0000256" key="5">
    <source>
        <dbReference type="SAM" id="MobiDB-lite"/>
    </source>
</evidence>
<dbReference type="GO" id="GO:0005739">
    <property type="term" value="C:mitochondrion"/>
    <property type="evidence" value="ECO:0007669"/>
    <property type="project" value="TreeGrafter"/>
</dbReference>
<feature type="domain" description="DNL-type" evidence="6">
    <location>
        <begin position="155"/>
        <end position="240"/>
    </location>
</feature>
<dbReference type="GO" id="GO:0051087">
    <property type="term" value="F:protein-folding chaperone binding"/>
    <property type="evidence" value="ECO:0007669"/>
    <property type="project" value="TreeGrafter"/>
</dbReference>
<dbReference type="OMA" id="TRIAYHK"/>
<name>A0A8J9X5H1_PHATR</name>
<evidence type="ECO:0000256" key="4">
    <source>
        <dbReference type="PROSITE-ProRule" id="PRU00834"/>
    </source>
</evidence>
<dbReference type="GO" id="GO:0030150">
    <property type="term" value="P:protein import into mitochondrial matrix"/>
    <property type="evidence" value="ECO:0007669"/>
    <property type="project" value="TreeGrafter"/>
</dbReference>
<dbReference type="PANTHER" id="PTHR20922:SF13">
    <property type="entry name" value="DNL-TYPE ZINC FINGER PROTEIN"/>
    <property type="match status" value="1"/>
</dbReference>